<keyword evidence="2" id="KW-1185">Reference proteome</keyword>
<accession>A0AC61RR07</accession>
<reference evidence="1" key="1">
    <citation type="submission" date="2019-04" db="EMBL/GenBank/DDBJ databases">
        <title>Microbes associate with the intestines of laboratory mice.</title>
        <authorList>
            <person name="Navarre W."/>
            <person name="Wong E."/>
            <person name="Huang K."/>
            <person name="Tropini C."/>
            <person name="Ng K."/>
            <person name="Yu B."/>
        </authorList>
    </citation>
    <scope>NUCLEOTIDE SEQUENCE</scope>
    <source>
        <strain evidence="1">NM01_1-7b</strain>
    </source>
</reference>
<gene>
    <name evidence="1" type="ORF">E5329_21450</name>
</gene>
<dbReference type="Proteomes" id="UP000304953">
    <property type="component" value="Unassembled WGS sequence"/>
</dbReference>
<name>A0AC61RR07_9FIRM</name>
<evidence type="ECO:0000313" key="2">
    <source>
        <dbReference type="Proteomes" id="UP000304953"/>
    </source>
</evidence>
<organism evidence="1 2">
    <name type="scientific">Petralouisia muris</name>
    <dbReference type="NCBI Taxonomy" id="3032872"/>
    <lineage>
        <taxon>Bacteria</taxon>
        <taxon>Bacillati</taxon>
        <taxon>Bacillota</taxon>
        <taxon>Clostridia</taxon>
        <taxon>Lachnospirales</taxon>
        <taxon>Lachnospiraceae</taxon>
        <taxon>Petralouisia</taxon>
    </lineage>
</organism>
<proteinExistence type="predicted"/>
<protein>
    <submittedName>
        <fullName evidence="1">Transposase</fullName>
    </submittedName>
</protein>
<comment type="caution">
    <text evidence="1">The sequence shown here is derived from an EMBL/GenBank/DDBJ whole genome shotgun (WGS) entry which is preliminary data.</text>
</comment>
<dbReference type="EMBL" id="SRYA01000060">
    <property type="protein sequence ID" value="TGY91359.1"/>
    <property type="molecule type" value="Genomic_DNA"/>
</dbReference>
<evidence type="ECO:0000313" key="1">
    <source>
        <dbReference type="EMBL" id="TGY91359.1"/>
    </source>
</evidence>
<sequence length="468" mass="53331">MEAKEVKKWQDEEALKRYGMMAPLLDPELDEGKRRRMREEAAERNGVSKRTLYRYEKGCREEGFEGLRPAGGTKKRRQGLPENFERIMKQAAQLRREAPKRSVRQIIKTLELEGWAQPGVLKQSTMQRRLYDAGLGKKRMKRYAEKRETSSRRFCRPRRMELLQGDIKCGPDLRTTSGELVKAYLSSLIDHHSRCIVQSEFYDSQRREIVEDTFHKAVLKSGKFDCAYLDNGAQYAAEHLGKACAKLGIRIVHAKPGARQSKGKIEKFHQKVDQFMAEIRASHVHCVEELNRRWKIFLEREYQKEAHAGIKEYYESYGASVPACGIAPEQEWMRDARGLVFMDVSVVAEAFLRHETRRIDEAGCFSLGGSRYEASAALANMEAEIAYDPMDMETAAVRCRGAEPLQAHRMEIGAFSSKAPPAPMGMAGSVPETSRLLDALEKKYKEDHGQKARALSFGECGKEAGRRV</sequence>